<dbReference type="GO" id="GO:0005634">
    <property type="term" value="C:nucleus"/>
    <property type="evidence" value="ECO:0007669"/>
    <property type="project" value="UniProtKB-SubCell"/>
</dbReference>
<dbReference type="PROSITE" id="PS00463">
    <property type="entry name" value="ZN2_CY6_FUNGAL_1"/>
    <property type="match status" value="1"/>
</dbReference>
<dbReference type="Proteomes" id="UP000001610">
    <property type="component" value="Unassembled WGS sequence"/>
</dbReference>
<dbReference type="InterPro" id="IPR021858">
    <property type="entry name" value="Fun_TF"/>
</dbReference>
<dbReference type="GO" id="GO:0000976">
    <property type="term" value="F:transcription cis-regulatory region binding"/>
    <property type="evidence" value="ECO:0007669"/>
    <property type="project" value="TreeGrafter"/>
</dbReference>
<dbReference type="Pfam" id="PF00172">
    <property type="entry name" value="Zn_clus"/>
    <property type="match status" value="1"/>
</dbReference>
<proteinExistence type="predicted"/>
<comment type="subcellular location">
    <subcellularLocation>
        <location evidence="1">Nucleus</location>
    </subcellularLocation>
</comment>
<dbReference type="AlphaFoldDB" id="G3JRV3"/>
<dbReference type="GO" id="GO:0045944">
    <property type="term" value="P:positive regulation of transcription by RNA polymerase II"/>
    <property type="evidence" value="ECO:0007669"/>
    <property type="project" value="TreeGrafter"/>
</dbReference>
<dbReference type="Pfam" id="PF11951">
    <property type="entry name" value="Fungal_trans_2"/>
    <property type="match status" value="1"/>
</dbReference>
<evidence type="ECO:0000256" key="2">
    <source>
        <dbReference type="ARBA" id="ARBA00023242"/>
    </source>
</evidence>
<dbReference type="CDD" id="cd00067">
    <property type="entry name" value="GAL4"/>
    <property type="match status" value="1"/>
</dbReference>
<dbReference type="PROSITE" id="PS50048">
    <property type="entry name" value="ZN2_CY6_FUNGAL_2"/>
    <property type="match status" value="1"/>
</dbReference>
<dbReference type="eggNOG" id="ENOG502SQ6T">
    <property type="taxonomic scope" value="Eukaryota"/>
</dbReference>
<accession>G3JRV3</accession>
<protein>
    <submittedName>
        <fullName evidence="4">C6 finger domain protein, putative</fullName>
    </submittedName>
</protein>
<dbReference type="OMA" id="ICCHETI"/>
<gene>
    <name evidence="4" type="ORF">CCM_08591</name>
</gene>
<sequence>MQTQRRLKLRSRTGCSRCRSRHQKCDEQRPRCSRCRASSAAPCVYRTDSQLSPPRGASAQLRLNNLVRSISSGYSAFVSLADPSHGAFLDYFIGDASPALCCHETIRHDTCKALVSVGSVVPSLLYSTLLFGALHKAAKGHRGVDSRRALDIQTMELRSAALSLLQTELRRHDRTNSAAVIATTLMLATCELHFDSEASCWRSHFDCARLLLAEARREGHDRTDSTGLWRLIDRMYSLMEFLVSLPAPWPSKYTPLVPDSFPQALPCVESVGVIDGNLACCCDLLDVFKWIKALEEMRQFSQDYETLDYELISAHYVRTRASELVGIVRRMMARDEATPATLSEDLAGRCDKALTEEYRKANSVAHHIALLFLYRYGLQLDRETDRVRTSVASIVRLAESMTKREGLHPSIVLTTALFVAGCEATDKARGDVRALLQIQHEVTRNQSAHRTLQKLEALWRLTSDGSRISPAAIEFDDFIPY</sequence>
<dbReference type="OrthoDB" id="288726at2759"/>
<evidence type="ECO:0000313" key="5">
    <source>
        <dbReference type="Proteomes" id="UP000001610"/>
    </source>
</evidence>
<dbReference type="SMART" id="SM00066">
    <property type="entry name" value="GAL4"/>
    <property type="match status" value="1"/>
</dbReference>
<dbReference type="SUPFAM" id="SSF57701">
    <property type="entry name" value="Zn2/Cys6 DNA-binding domain"/>
    <property type="match status" value="1"/>
</dbReference>
<dbReference type="VEuPathDB" id="FungiDB:CCM_08591"/>
<dbReference type="InParanoid" id="G3JRV3"/>
<evidence type="ECO:0000259" key="3">
    <source>
        <dbReference type="PROSITE" id="PS50048"/>
    </source>
</evidence>
<dbReference type="RefSeq" id="XP_006673791.1">
    <property type="nucleotide sequence ID" value="XM_006673728.1"/>
</dbReference>
<keyword evidence="5" id="KW-1185">Reference proteome</keyword>
<dbReference type="KEGG" id="cmt:CCM_08591"/>
<dbReference type="EMBL" id="JH126405">
    <property type="protein sequence ID" value="EGX88546.1"/>
    <property type="molecule type" value="Genomic_DNA"/>
</dbReference>
<name>G3JRV3_CORMM</name>
<dbReference type="InterPro" id="IPR001138">
    <property type="entry name" value="Zn2Cys6_DnaBD"/>
</dbReference>
<evidence type="ECO:0000313" key="4">
    <source>
        <dbReference type="EMBL" id="EGX88546.1"/>
    </source>
</evidence>
<dbReference type="GO" id="GO:0000981">
    <property type="term" value="F:DNA-binding transcription factor activity, RNA polymerase II-specific"/>
    <property type="evidence" value="ECO:0007669"/>
    <property type="project" value="InterPro"/>
</dbReference>
<feature type="domain" description="Zn(2)-C6 fungal-type" evidence="3">
    <location>
        <begin position="14"/>
        <end position="45"/>
    </location>
</feature>
<keyword evidence="2" id="KW-0539">Nucleus</keyword>
<dbReference type="HOGENOM" id="CLU_028414_1_0_1"/>
<evidence type="ECO:0000256" key="1">
    <source>
        <dbReference type="ARBA" id="ARBA00004123"/>
    </source>
</evidence>
<organism evidence="4 5">
    <name type="scientific">Cordyceps militaris (strain CM01)</name>
    <name type="common">Caterpillar fungus</name>
    <dbReference type="NCBI Taxonomy" id="983644"/>
    <lineage>
        <taxon>Eukaryota</taxon>
        <taxon>Fungi</taxon>
        <taxon>Dikarya</taxon>
        <taxon>Ascomycota</taxon>
        <taxon>Pezizomycotina</taxon>
        <taxon>Sordariomycetes</taxon>
        <taxon>Hypocreomycetidae</taxon>
        <taxon>Hypocreales</taxon>
        <taxon>Cordycipitaceae</taxon>
        <taxon>Cordyceps</taxon>
    </lineage>
</organism>
<reference evidence="4 5" key="1">
    <citation type="journal article" date="2011" name="Genome Biol.">
        <title>Genome sequence of the insect pathogenic fungus Cordyceps militaris, a valued traditional Chinese medicine.</title>
        <authorList>
            <person name="Zheng P."/>
            <person name="Xia Y."/>
            <person name="Xiao G."/>
            <person name="Xiong C."/>
            <person name="Hu X."/>
            <person name="Zhang S."/>
            <person name="Zheng H."/>
            <person name="Huang Y."/>
            <person name="Zhou Y."/>
            <person name="Wang S."/>
            <person name="Zhao G.P."/>
            <person name="Liu X."/>
            <person name="St Leger R.J."/>
            <person name="Wang C."/>
        </authorList>
    </citation>
    <scope>NUCLEOTIDE SEQUENCE [LARGE SCALE GENOMIC DNA]</scope>
    <source>
        <strain evidence="4 5">CM01</strain>
    </source>
</reference>
<dbReference type="InterPro" id="IPR036864">
    <property type="entry name" value="Zn2-C6_fun-type_DNA-bd_sf"/>
</dbReference>
<dbReference type="GeneID" id="18170597"/>
<dbReference type="PANTHER" id="PTHR37534:SF7">
    <property type="entry name" value="TRANSCRIPTIONAL ACTIVATOR PROTEIN UGA3"/>
    <property type="match status" value="1"/>
</dbReference>
<dbReference type="GO" id="GO:0008270">
    <property type="term" value="F:zinc ion binding"/>
    <property type="evidence" value="ECO:0007669"/>
    <property type="project" value="InterPro"/>
</dbReference>
<dbReference type="PANTHER" id="PTHR37534">
    <property type="entry name" value="TRANSCRIPTIONAL ACTIVATOR PROTEIN UGA3"/>
    <property type="match status" value="1"/>
</dbReference>
<dbReference type="Gene3D" id="4.10.240.10">
    <property type="entry name" value="Zn(2)-C6 fungal-type DNA-binding domain"/>
    <property type="match status" value="1"/>
</dbReference>